<dbReference type="Pfam" id="PF08327">
    <property type="entry name" value="AHSA1"/>
    <property type="match status" value="1"/>
</dbReference>
<organism evidence="3 4">
    <name type="scientific">Geodermatophilus sabuli</name>
    <dbReference type="NCBI Taxonomy" id="1564158"/>
    <lineage>
        <taxon>Bacteria</taxon>
        <taxon>Bacillati</taxon>
        <taxon>Actinomycetota</taxon>
        <taxon>Actinomycetes</taxon>
        <taxon>Geodermatophilales</taxon>
        <taxon>Geodermatophilaceae</taxon>
        <taxon>Geodermatophilus</taxon>
    </lineage>
</organism>
<dbReference type="InterPro" id="IPR013538">
    <property type="entry name" value="ASHA1/2-like_C"/>
</dbReference>
<keyword evidence="4" id="KW-1185">Reference proteome</keyword>
<name>A0A7K3W2Z2_9ACTN</name>
<protein>
    <submittedName>
        <fullName evidence="3">ATPase</fullName>
    </submittedName>
</protein>
<evidence type="ECO:0000313" key="3">
    <source>
        <dbReference type="EMBL" id="NEK59235.1"/>
    </source>
</evidence>
<evidence type="ECO:0000256" key="1">
    <source>
        <dbReference type="ARBA" id="ARBA00006817"/>
    </source>
</evidence>
<dbReference type="CDD" id="cd08891">
    <property type="entry name" value="SRPBCC_CalC"/>
    <property type="match status" value="1"/>
</dbReference>
<feature type="domain" description="Activator of Hsp90 ATPase homologue 1/2-like C-terminal" evidence="2">
    <location>
        <begin position="13"/>
        <end position="137"/>
    </location>
</feature>
<dbReference type="AlphaFoldDB" id="A0A7K3W2Z2"/>
<evidence type="ECO:0000313" key="4">
    <source>
        <dbReference type="Proteomes" id="UP000470246"/>
    </source>
</evidence>
<dbReference type="InterPro" id="IPR023393">
    <property type="entry name" value="START-like_dom_sf"/>
</dbReference>
<sequence length="147" mass="16559">MTEPLRFAVDVACPVERAFRVWTSGIGSWWPADHTVTGEAGLQVVLDGRVGGRVYERTAGGLEHDWGEVTAWEPPSRLAYRWFLRTDRADATDVEIRFVDTGAGTTRVEIEHRGWERLGARGEAWRDRNAGGWSTLLPHYRAALPTR</sequence>
<dbReference type="Gene3D" id="3.30.530.20">
    <property type="match status" value="1"/>
</dbReference>
<proteinExistence type="inferred from homology"/>
<dbReference type="Proteomes" id="UP000470246">
    <property type="component" value="Unassembled WGS sequence"/>
</dbReference>
<dbReference type="EMBL" id="JAAGWF010000017">
    <property type="protein sequence ID" value="NEK59235.1"/>
    <property type="molecule type" value="Genomic_DNA"/>
</dbReference>
<reference evidence="3 4" key="1">
    <citation type="submission" date="2020-02" db="EMBL/GenBank/DDBJ databases">
        <title>Geodermatophilus sabuli CPCC 205279 I12A-02694.</title>
        <authorList>
            <person name="Jiang Z."/>
        </authorList>
    </citation>
    <scope>NUCLEOTIDE SEQUENCE [LARGE SCALE GENOMIC DNA]</scope>
    <source>
        <strain evidence="3 4">I12A-02694</strain>
    </source>
</reference>
<comment type="caution">
    <text evidence="3">The sequence shown here is derived from an EMBL/GenBank/DDBJ whole genome shotgun (WGS) entry which is preliminary data.</text>
</comment>
<dbReference type="SUPFAM" id="SSF55961">
    <property type="entry name" value="Bet v1-like"/>
    <property type="match status" value="1"/>
</dbReference>
<gene>
    <name evidence="3" type="ORF">GCU56_15320</name>
</gene>
<dbReference type="RefSeq" id="WP_163482613.1">
    <property type="nucleotide sequence ID" value="NZ_JAAGWF010000017.1"/>
</dbReference>
<evidence type="ECO:0000259" key="2">
    <source>
        <dbReference type="Pfam" id="PF08327"/>
    </source>
</evidence>
<comment type="similarity">
    <text evidence="1">Belongs to the AHA1 family.</text>
</comment>
<accession>A0A7K3W2Z2</accession>